<evidence type="ECO:0000313" key="2">
    <source>
        <dbReference type="EMBL" id="MBB6174069.1"/>
    </source>
</evidence>
<reference evidence="2 3" key="1">
    <citation type="submission" date="2020-08" db="EMBL/GenBank/DDBJ databases">
        <title>Sequencing the genomes of 1000 actinobacteria strains.</title>
        <authorList>
            <person name="Klenk H.-P."/>
        </authorList>
    </citation>
    <scope>NUCLEOTIDE SEQUENCE [LARGE SCALE GENOMIC DNA]</scope>
    <source>
        <strain evidence="2 3">DSM 46659</strain>
    </source>
</reference>
<dbReference type="RefSeq" id="WP_184077876.1">
    <property type="nucleotide sequence ID" value="NZ_JACHDS010000001.1"/>
</dbReference>
<dbReference type="Proteomes" id="UP000546642">
    <property type="component" value="Unassembled WGS sequence"/>
</dbReference>
<sequence length="162" mass="17909">MRTLMYLLVPLAVLLLRLADREPVPTGRHAATGKTPAPSTDAAQPSPPRQPGPRRERPVRRIPDRDAFYRLAEYSRHASRWNFRYDHDALAAYTATHRVNPDVTVAASSVAALADLLGDIDVPSHVRRYQLDPRDRRMAEQERAELDLLVSASPGAGAGAGR</sequence>
<name>A0A7W9YKY2_9ACTN</name>
<dbReference type="AlphaFoldDB" id="A0A7W9YKY2"/>
<gene>
    <name evidence="2" type="ORF">HNR23_004129</name>
</gene>
<protein>
    <submittedName>
        <fullName evidence="2">Uncharacterized protein</fullName>
    </submittedName>
</protein>
<evidence type="ECO:0000256" key="1">
    <source>
        <dbReference type="SAM" id="MobiDB-lite"/>
    </source>
</evidence>
<feature type="region of interest" description="Disordered" evidence="1">
    <location>
        <begin position="25"/>
        <end position="62"/>
    </location>
</feature>
<evidence type="ECO:0000313" key="3">
    <source>
        <dbReference type="Proteomes" id="UP000546642"/>
    </source>
</evidence>
<accession>A0A7W9YKY2</accession>
<organism evidence="2 3">
    <name type="scientific">Nocardiopsis mwathae</name>
    <dbReference type="NCBI Taxonomy" id="1472723"/>
    <lineage>
        <taxon>Bacteria</taxon>
        <taxon>Bacillati</taxon>
        <taxon>Actinomycetota</taxon>
        <taxon>Actinomycetes</taxon>
        <taxon>Streptosporangiales</taxon>
        <taxon>Nocardiopsidaceae</taxon>
        <taxon>Nocardiopsis</taxon>
    </lineage>
</organism>
<proteinExistence type="predicted"/>
<feature type="compositionally biased region" description="Basic and acidic residues" evidence="1">
    <location>
        <begin position="53"/>
        <end position="62"/>
    </location>
</feature>
<dbReference type="EMBL" id="JACHDS010000001">
    <property type="protein sequence ID" value="MBB6174069.1"/>
    <property type="molecule type" value="Genomic_DNA"/>
</dbReference>
<keyword evidence="3" id="KW-1185">Reference proteome</keyword>
<comment type="caution">
    <text evidence="2">The sequence shown here is derived from an EMBL/GenBank/DDBJ whole genome shotgun (WGS) entry which is preliminary data.</text>
</comment>